<accession>A0A0K2TAR9</accession>
<proteinExistence type="predicted"/>
<reference evidence="1" key="1">
    <citation type="submission" date="2014-05" db="EMBL/GenBank/DDBJ databases">
        <authorList>
            <person name="Chronopoulou M."/>
        </authorList>
    </citation>
    <scope>NUCLEOTIDE SEQUENCE</scope>
    <source>
        <tissue evidence="1">Whole organism</tissue>
    </source>
</reference>
<protein>
    <submittedName>
        <fullName evidence="1">Uncharacterized protein</fullName>
    </submittedName>
</protein>
<dbReference type="EMBL" id="HACA01005200">
    <property type="protein sequence ID" value="CDW22561.1"/>
    <property type="molecule type" value="Transcribed_RNA"/>
</dbReference>
<name>A0A0K2TAR9_LEPSM</name>
<organism evidence="1">
    <name type="scientific">Lepeophtheirus salmonis</name>
    <name type="common">Salmon louse</name>
    <name type="synonym">Caligus salmonis</name>
    <dbReference type="NCBI Taxonomy" id="72036"/>
    <lineage>
        <taxon>Eukaryota</taxon>
        <taxon>Metazoa</taxon>
        <taxon>Ecdysozoa</taxon>
        <taxon>Arthropoda</taxon>
        <taxon>Crustacea</taxon>
        <taxon>Multicrustacea</taxon>
        <taxon>Hexanauplia</taxon>
        <taxon>Copepoda</taxon>
        <taxon>Siphonostomatoida</taxon>
        <taxon>Caligidae</taxon>
        <taxon>Lepeophtheirus</taxon>
    </lineage>
</organism>
<dbReference type="AlphaFoldDB" id="A0A0K2TAR9"/>
<sequence>MMKQAIMLKMRPSKELIFQNSKRMVSLKPPWKYIFMEPPHIF</sequence>
<evidence type="ECO:0000313" key="1">
    <source>
        <dbReference type="EMBL" id="CDW22561.1"/>
    </source>
</evidence>